<comment type="caution">
    <text evidence="1">The sequence shown here is derived from an EMBL/GenBank/DDBJ whole genome shotgun (WGS) entry which is preliminary data.</text>
</comment>
<name>A0ABU2NG04_9PSEU</name>
<organism evidence="1 2">
    <name type="scientific">Pseudonocardia charpentierae</name>
    <dbReference type="NCBI Taxonomy" id="3075545"/>
    <lineage>
        <taxon>Bacteria</taxon>
        <taxon>Bacillati</taxon>
        <taxon>Actinomycetota</taxon>
        <taxon>Actinomycetes</taxon>
        <taxon>Pseudonocardiales</taxon>
        <taxon>Pseudonocardiaceae</taxon>
        <taxon>Pseudonocardia</taxon>
    </lineage>
</organism>
<dbReference type="Proteomes" id="UP001183202">
    <property type="component" value="Unassembled WGS sequence"/>
</dbReference>
<protein>
    <submittedName>
        <fullName evidence="1">Uncharacterized protein</fullName>
    </submittedName>
</protein>
<sequence>MTTDEEIEGFQIIRAIVCSEVAVSRVAARDTQTYFGVLLDDNNRKPIARLWFNRSQKYLGVFGENKAESRLPIESPQDIYSHADALRKTAARYVNP</sequence>
<accession>A0ABU2NG04</accession>
<proteinExistence type="predicted"/>
<gene>
    <name evidence="1" type="ORF">RM445_25560</name>
</gene>
<dbReference type="EMBL" id="JAVREJ010000022">
    <property type="protein sequence ID" value="MDT0352893.1"/>
    <property type="molecule type" value="Genomic_DNA"/>
</dbReference>
<reference evidence="2" key="1">
    <citation type="submission" date="2023-07" db="EMBL/GenBank/DDBJ databases">
        <title>30 novel species of actinomycetes from the DSMZ collection.</title>
        <authorList>
            <person name="Nouioui I."/>
        </authorList>
    </citation>
    <scope>NUCLEOTIDE SEQUENCE [LARGE SCALE GENOMIC DNA]</scope>
    <source>
        <strain evidence="2">DSM 45834</strain>
    </source>
</reference>
<keyword evidence="2" id="KW-1185">Reference proteome</keyword>
<evidence type="ECO:0000313" key="2">
    <source>
        <dbReference type="Proteomes" id="UP001183202"/>
    </source>
</evidence>
<evidence type="ECO:0000313" key="1">
    <source>
        <dbReference type="EMBL" id="MDT0352893.1"/>
    </source>
</evidence>
<dbReference type="RefSeq" id="WP_311559393.1">
    <property type="nucleotide sequence ID" value="NZ_JAVREJ010000022.1"/>
</dbReference>